<evidence type="ECO:0000259" key="1">
    <source>
        <dbReference type="Pfam" id="PF00534"/>
    </source>
</evidence>
<proteinExistence type="predicted"/>
<dbReference type="PANTHER" id="PTHR45947:SF14">
    <property type="entry name" value="SLL1723 PROTEIN"/>
    <property type="match status" value="1"/>
</dbReference>
<reference evidence="2 3" key="1">
    <citation type="submission" date="2020-10" db="EMBL/GenBank/DDBJ databases">
        <authorList>
            <person name="Castelo-Branco R."/>
            <person name="Eusebio N."/>
            <person name="Adriana R."/>
            <person name="Vieira A."/>
            <person name="Brugerolle De Fraissinette N."/>
            <person name="Rezende De Castro R."/>
            <person name="Schneider M.P."/>
            <person name="Vasconcelos V."/>
            <person name="Leao P.N."/>
        </authorList>
    </citation>
    <scope>NUCLEOTIDE SEQUENCE [LARGE SCALE GENOMIC DNA]</scope>
    <source>
        <strain evidence="2 3">LEGE 06123</strain>
    </source>
</reference>
<dbReference type="SUPFAM" id="SSF53756">
    <property type="entry name" value="UDP-Glycosyltransferase/glycogen phosphorylase"/>
    <property type="match status" value="1"/>
</dbReference>
<dbReference type="CDD" id="cd03801">
    <property type="entry name" value="GT4_PimA-like"/>
    <property type="match status" value="1"/>
</dbReference>
<dbReference type="InterPro" id="IPR050194">
    <property type="entry name" value="Glycosyltransferase_grp1"/>
</dbReference>
<dbReference type="EMBL" id="JADEWN010000021">
    <property type="protein sequence ID" value="MBE9190769.1"/>
    <property type="molecule type" value="Genomic_DNA"/>
</dbReference>
<accession>A0ABR9UR70</accession>
<dbReference type="Pfam" id="PF00534">
    <property type="entry name" value="Glycos_transf_1"/>
    <property type="match status" value="1"/>
</dbReference>
<feature type="domain" description="Glycosyl transferase family 1" evidence="1">
    <location>
        <begin position="222"/>
        <end position="386"/>
    </location>
</feature>
<evidence type="ECO:0000313" key="3">
    <source>
        <dbReference type="Proteomes" id="UP000651156"/>
    </source>
</evidence>
<dbReference type="InterPro" id="IPR001296">
    <property type="entry name" value="Glyco_trans_1"/>
</dbReference>
<dbReference type="Gene3D" id="3.40.50.2000">
    <property type="entry name" value="Glycogen Phosphorylase B"/>
    <property type="match status" value="2"/>
</dbReference>
<name>A0ABR9UR70_9CHRO</name>
<sequence length="427" mass="48493">MANNNNPKIGYLLKTFPKLSETFILNEILELERQGINLHIFSLRKPQDEKHHAALQTLKADVTYIPSLFPRSSQDIVHLQEANVLLMQQNVQNYFQLLHLDHSTTEIESLNIFLQAGYLVKAIRETGICHLHAHFINIPTAVAEVAAHLCGIPYSITAHAKDIYLSKPEVLNRRISQAKFVLTCTKYNQQFLQKLSTSNTPIYLSYHGLDLAKFTPNIKQEVVKTLPTILSVGRFCEKKGFPHLIQACKLLKERNYKFQCLIVGYGPLQTEIEQLIAELKLEHCIFLVGKMTQDELIEVYRQADIFVLPCHITENGDRDGIPNVLLEAMAMKVPVISTNISGIVELIEHKRNGILVPPKEPFTLAKELENLINNPQFRNVLSHQGRVDVSSNFSIKKNTTDLKNIFMSVLAKYRSQQPVLEAEVSLV</sequence>
<dbReference type="Proteomes" id="UP000651156">
    <property type="component" value="Unassembled WGS sequence"/>
</dbReference>
<gene>
    <name evidence="2" type="ORF">IQ230_10460</name>
</gene>
<dbReference type="PANTHER" id="PTHR45947">
    <property type="entry name" value="SULFOQUINOVOSYL TRANSFERASE SQD2"/>
    <property type="match status" value="1"/>
</dbReference>
<comment type="caution">
    <text evidence="2">The sequence shown here is derived from an EMBL/GenBank/DDBJ whole genome shotgun (WGS) entry which is preliminary data.</text>
</comment>
<keyword evidence="3" id="KW-1185">Reference proteome</keyword>
<organism evidence="2 3">
    <name type="scientific">Gloeocapsopsis crepidinum LEGE 06123</name>
    <dbReference type="NCBI Taxonomy" id="588587"/>
    <lineage>
        <taxon>Bacteria</taxon>
        <taxon>Bacillati</taxon>
        <taxon>Cyanobacteriota</taxon>
        <taxon>Cyanophyceae</taxon>
        <taxon>Oscillatoriophycideae</taxon>
        <taxon>Chroococcales</taxon>
        <taxon>Chroococcaceae</taxon>
        <taxon>Gloeocapsopsis</taxon>
    </lineage>
</organism>
<protein>
    <submittedName>
        <fullName evidence="2">Glycosyltransferase family 4 protein</fullName>
    </submittedName>
</protein>
<dbReference type="RefSeq" id="WP_193931940.1">
    <property type="nucleotide sequence ID" value="NZ_CAWPMZ010000045.1"/>
</dbReference>
<evidence type="ECO:0000313" key="2">
    <source>
        <dbReference type="EMBL" id="MBE9190769.1"/>
    </source>
</evidence>